<comment type="cofactor">
    <cofactor evidence="1">
        <name>Mg(2+)</name>
        <dbReference type="ChEBI" id="CHEBI:18420"/>
    </cofactor>
</comment>
<reference evidence="11 12" key="1">
    <citation type="submission" date="2015-07" db="EMBL/GenBank/DDBJ databases">
        <title>Genome sequence of Leptolinea tardivitalis DSM 16556.</title>
        <authorList>
            <person name="Hemp J."/>
            <person name="Ward L.M."/>
            <person name="Pace L.A."/>
            <person name="Fischer W.W."/>
        </authorList>
    </citation>
    <scope>NUCLEOTIDE SEQUENCE [LARGE SCALE GENOMIC DNA]</scope>
    <source>
        <strain evidence="11 12">YMTK-2</strain>
    </source>
</reference>
<dbReference type="STRING" id="229920.ADM99_11955"/>
<keyword evidence="12" id="KW-1185">Reference proteome</keyword>
<organism evidence="11 12">
    <name type="scientific">Leptolinea tardivitalis</name>
    <dbReference type="NCBI Taxonomy" id="229920"/>
    <lineage>
        <taxon>Bacteria</taxon>
        <taxon>Bacillati</taxon>
        <taxon>Chloroflexota</taxon>
        <taxon>Anaerolineae</taxon>
        <taxon>Anaerolineales</taxon>
        <taxon>Anaerolineaceae</taxon>
        <taxon>Leptolinea</taxon>
    </lineage>
</organism>
<evidence type="ECO:0000313" key="11">
    <source>
        <dbReference type="EMBL" id="KPL71007.1"/>
    </source>
</evidence>
<dbReference type="GO" id="GO:0005524">
    <property type="term" value="F:ATP binding"/>
    <property type="evidence" value="ECO:0007669"/>
    <property type="project" value="UniProtKB-KW"/>
</dbReference>
<dbReference type="RefSeq" id="WP_062422733.1">
    <property type="nucleotide sequence ID" value="NZ_BBYA01000011.1"/>
</dbReference>
<comment type="caution">
    <text evidence="11">The sequence shown here is derived from an EMBL/GenBank/DDBJ whole genome shotgun (WGS) entry which is preliminary data.</text>
</comment>
<dbReference type="Gene3D" id="3.30.460.10">
    <property type="entry name" value="Beta Polymerase, domain 2"/>
    <property type="match status" value="1"/>
</dbReference>
<name>A0A0P6WXJ9_9CHLR</name>
<evidence type="ECO:0000256" key="9">
    <source>
        <dbReference type="ARBA" id="ARBA00038276"/>
    </source>
</evidence>
<dbReference type="GO" id="GO:0016779">
    <property type="term" value="F:nucleotidyltransferase activity"/>
    <property type="evidence" value="ECO:0007669"/>
    <property type="project" value="UniProtKB-KW"/>
</dbReference>
<evidence type="ECO:0000256" key="4">
    <source>
        <dbReference type="ARBA" id="ARBA00022695"/>
    </source>
</evidence>
<keyword evidence="7" id="KW-0067">ATP-binding</keyword>
<evidence type="ECO:0000256" key="8">
    <source>
        <dbReference type="ARBA" id="ARBA00022842"/>
    </source>
</evidence>
<evidence type="ECO:0000313" key="12">
    <source>
        <dbReference type="Proteomes" id="UP000050430"/>
    </source>
</evidence>
<feature type="domain" description="Polymerase nucleotidyl transferase" evidence="10">
    <location>
        <begin position="14"/>
        <end position="97"/>
    </location>
</feature>
<evidence type="ECO:0000256" key="7">
    <source>
        <dbReference type="ARBA" id="ARBA00022840"/>
    </source>
</evidence>
<proteinExistence type="inferred from homology"/>
<dbReference type="InterPro" id="IPR043519">
    <property type="entry name" value="NT_sf"/>
</dbReference>
<evidence type="ECO:0000256" key="6">
    <source>
        <dbReference type="ARBA" id="ARBA00022741"/>
    </source>
</evidence>
<dbReference type="SUPFAM" id="SSF81301">
    <property type="entry name" value="Nucleotidyltransferase"/>
    <property type="match status" value="1"/>
</dbReference>
<evidence type="ECO:0000256" key="3">
    <source>
        <dbReference type="ARBA" id="ARBA00022679"/>
    </source>
</evidence>
<evidence type="ECO:0000256" key="1">
    <source>
        <dbReference type="ARBA" id="ARBA00001946"/>
    </source>
</evidence>
<dbReference type="PANTHER" id="PTHR33571">
    <property type="entry name" value="SSL8005 PROTEIN"/>
    <property type="match status" value="1"/>
</dbReference>
<comment type="similarity">
    <text evidence="9">Belongs to the MntA antitoxin family.</text>
</comment>
<protein>
    <recommendedName>
        <fullName evidence="10">Polymerase nucleotidyl transferase domain-containing protein</fullName>
    </recommendedName>
</protein>
<evidence type="ECO:0000256" key="2">
    <source>
        <dbReference type="ARBA" id="ARBA00022649"/>
    </source>
</evidence>
<dbReference type="Proteomes" id="UP000050430">
    <property type="component" value="Unassembled WGS sequence"/>
</dbReference>
<gene>
    <name evidence="11" type="ORF">ADM99_11955</name>
</gene>
<dbReference type="InterPro" id="IPR002934">
    <property type="entry name" value="Polymerase_NTP_transf_dom"/>
</dbReference>
<keyword evidence="3" id="KW-0808">Transferase</keyword>
<keyword evidence="4" id="KW-0548">Nucleotidyltransferase</keyword>
<dbReference type="EMBL" id="LGCK01000012">
    <property type="protein sequence ID" value="KPL71007.1"/>
    <property type="molecule type" value="Genomic_DNA"/>
</dbReference>
<dbReference type="Pfam" id="PF01909">
    <property type="entry name" value="NTP_transf_2"/>
    <property type="match status" value="1"/>
</dbReference>
<dbReference type="CDD" id="cd05403">
    <property type="entry name" value="NT_KNTase_like"/>
    <property type="match status" value="1"/>
</dbReference>
<keyword evidence="5" id="KW-0479">Metal-binding</keyword>
<keyword evidence="8" id="KW-0460">Magnesium</keyword>
<dbReference type="InterPro" id="IPR052038">
    <property type="entry name" value="Type-VII_TA_antitoxin"/>
</dbReference>
<sequence length="99" mass="11422">MKKNLTDYVKILEALKPLLCENFSISDIAVFGSYARGEEKPESDLDILVTYTKTPDLFDLAALNLFLEENLKIKIDLVPDMNLRPQFARHIYEEMVKIT</sequence>
<dbReference type="OrthoDB" id="9809668at2"/>
<keyword evidence="6" id="KW-0547">Nucleotide-binding</keyword>
<dbReference type="AlphaFoldDB" id="A0A0P6WXJ9"/>
<evidence type="ECO:0000259" key="10">
    <source>
        <dbReference type="Pfam" id="PF01909"/>
    </source>
</evidence>
<keyword evidence="2" id="KW-1277">Toxin-antitoxin system</keyword>
<evidence type="ECO:0000256" key="5">
    <source>
        <dbReference type="ARBA" id="ARBA00022723"/>
    </source>
</evidence>
<accession>A0A0P6WXJ9</accession>
<dbReference type="PANTHER" id="PTHR33571:SF14">
    <property type="entry name" value="PROTEIN ADENYLYLTRANSFERASE MJ0435-RELATED"/>
    <property type="match status" value="1"/>
</dbReference>
<dbReference type="GO" id="GO:0046872">
    <property type="term" value="F:metal ion binding"/>
    <property type="evidence" value="ECO:0007669"/>
    <property type="project" value="UniProtKB-KW"/>
</dbReference>